<dbReference type="PROSITE" id="PS50885">
    <property type="entry name" value="HAMP"/>
    <property type="match status" value="1"/>
</dbReference>
<comment type="catalytic activity">
    <reaction evidence="1">
        <text>ATP + protein L-histidine = ADP + protein N-phospho-L-histidine.</text>
        <dbReference type="EC" id="2.7.13.3"/>
    </reaction>
</comment>
<keyword evidence="5" id="KW-0808">Transferase</keyword>
<evidence type="ECO:0000256" key="6">
    <source>
        <dbReference type="ARBA" id="ARBA00022777"/>
    </source>
</evidence>
<comment type="caution">
    <text evidence="13">The sequence shown here is derived from an EMBL/GenBank/DDBJ whole genome shotgun (WGS) entry which is preliminary data.</text>
</comment>
<dbReference type="InterPro" id="IPR036097">
    <property type="entry name" value="HisK_dim/P_sf"/>
</dbReference>
<evidence type="ECO:0000256" key="2">
    <source>
        <dbReference type="ARBA" id="ARBA00004370"/>
    </source>
</evidence>
<dbReference type="SUPFAM" id="SSF55874">
    <property type="entry name" value="ATPase domain of HSP90 chaperone/DNA topoisomerase II/histidine kinase"/>
    <property type="match status" value="1"/>
</dbReference>
<keyword evidence="9" id="KW-1133">Transmembrane helix</keyword>
<dbReference type="InterPro" id="IPR005467">
    <property type="entry name" value="His_kinase_dom"/>
</dbReference>
<dbReference type="Gene3D" id="6.10.340.10">
    <property type="match status" value="1"/>
</dbReference>
<keyword evidence="7" id="KW-0902">Two-component regulatory system</keyword>
<dbReference type="EC" id="2.7.13.3" evidence="3"/>
<feature type="transmembrane region" description="Helical" evidence="9">
    <location>
        <begin position="20"/>
        <end position="43"/>
    </location>
</feature>
<dbReference type="PROSITE" id="PS50110">
    <property type="entry name" value="RESPONSE_REGULATORY"/>
    <property type="match status" value="1"/>
</dbReference>
<dbReference type="Pfam" id="PF00072">
    <property type="entry name" value="Response_reg"/>
    <property type="match status" value="1"/>
</dbReference>
<dbReference type="PROSITE" id="PS50109">
    <property type="entry name" value="HIS_KIN"/>
    <property type="match status" value="1"/>
</dbReference>
<dbReference type="SUPFAM" id="SSF158472">
    <property type="entry name" value="HAMP domain-like"/>
    <property type="match status" value="1"/>
</dbReference>
<evidence type="ECO:0000259" key="11">
    <source>
        <dbReference type="PROSITE" id="PS50110"/>
    </source>
</evidence>
<dbReference type="InterPro" id="IPR004358">
    <property type="entry name" value="Sig_transdc_His_kin-like_C"/>
</dbReference>
<feature type="transmembrane region" description="Helical" evidence="9">
    <location>
        <begin position="303"/>
        <end position="323"/>
    </location>
</feature>
<dbReference type="EMBL" id="JBELOE010000284">
    <property type="protein sequence ID" value="MER2494163.1"/>
    <property type="molecule type" value="Genomic_DNA"/>
</dbReference>
<dbReference type="RefSeq" id="WP_350403172.1">
    <property type="nucleotide sequence ID" value="NZ_JBELOE010000284.1"/>
</dbReference>
<dbReference type="PANTHER" id="PTHR45339:SF1">
    <property type="entry name" value="HYBRID SIGNAL TRANSDUCTION HISTIDINE KINASE J"/>
    <property type="match status" value="1"/>
</dbReference>
<dbReference type="InterPro" id="IPR003661">
    <property type="entry name" value="HisK_dim/P_dom"/>
</dbReference>
<feature type="domain" description="Histidine kinase" evidence="10">
    <location>
        <begin position="408"/>
        <end position="629"/>
    </location>
</feature>
<dbReference type="PRINTS" id="PR00344">
    <property type="entry name" value="BCTRLSENSOR"/>
</dbReference>
<keyword evidence="9" id="KW-0472">Membrane</keyword>
<dbReference type="Gene3D" id="3.40.50.2300">
    <property type="match status" value="1"/>
</dbReference>
<evidence type="ECO:0000259" key="10">
    <source>
        <dbReference type="PROSITE" id="PS50109"/>
    </source>
</evidence>
<proteinExistence type="predicted"/>
<evidence type="ECO:0000256" key="1">
    <source>
        <dbReference type="ARBA" id="ARBA00000085"/>
    </source>
</evidence>
<keyword evidence="13" id="KW-0547">Nucleotide-binding</keyword>
<dbReference type="Gene3D" id="1.10.287.130">
    <property type="match status" value="1"/>
</dbReference>
<name>A0ABV1RMJ2_9ALTE</name>
<keyword evidence="6" id="KW-0418">Kinase</keyword>
<dbReference type="PANTHER" id="PTHR45339">
    <property type="entry name" value="HYBRID SIGNAL TRANSDUCTION HISTIDINE KINASE J"/>
    <property type="match status" value="1"/>
</dbReference>
<evidence type="ECO:0000256" key="9">
    <source>
        <dbReference type="SAM" id="Phobius"/>
    </source>
</evidence>
<protein>
    <recommendedName>
        <fullName evidence="3">histidine kinase</fullName>
        <ecNumber evidence="3">2.7.13.3</ecNumber>
    </recommendedName>
</protein>
<evidence type="ECO:0000256" key="3">
    <source>
        <dbReference type="ARBA" id="ARBA00012438"/>
    </source>
</evidence>
<evidence type="ECO:0000256" key="8">
    <source>
        <dbReference type="PROSITE-ProRule" id="PRU00169"/>
    </source>
</evidence>
<dbReference type="InterPro" id="IPR001789">
    <property type="entry name" value="Sig_transdc_resp-reg_receiver"/>
</dbReference>
<evidence type="ECO:0000256" key="5">
    <source>
        <dbReference type="ARBA" id="ARBA00022679"/>
    </source>
</evidence>
<evidence type="ECO:0000256" key="4">
    <source>
        <dbReference type="ARBA" id="ARBA00022553"/>
    </source>
</evidence>
<dbReference type="SUPFAM" id="SSF47384">
    <property type="entry name" value="Homodimeric domain of signal transducing histidine kinase"/>
    <property type="match status" value="1"/>
</dbReference>
<keyword evidence="13" id="KW-0067">ATP-binding</keyword>
<dbReference type="InterPro" id="IPR003594">
    <property type="entry name" value="HATPase_dom"/>
</dbReference>
<reference evidence="13 14" key="1">
    <citation type="submission" date="2024-06" db="EMBL/GenBank/DDBJ databases">
        <authorList>
            <person name="Chen R.Y."/>
        </authorList>
    </citation>
    <scope>NUCLEOTIDE SEQUENCE [LARGE SCALE GENOMIC DNA]</scope>
    <source>
        <strain evidence="13 14">D2</strain>
    </source>
</reference>
<keyword evidence="14" id="KW-1185">Reference proteome</keyword>
<dbReference type="InterPro" id="IPR032255">
    <property type="entry name" value="HBM"/>
</dbReference>
<feature type="domain" description="Response regulatory" evidence="11">
    <location>
        <begin position="778"/>
        <end position="897"/>
    </location>
</feature>
<dbReference type="InterPro" id="IPR003660">
    <property type="entry name" value="HAMP_dom"/>
</dbReference>
<dbReference type="InterPro" id="IPR011006">
    <property type="entry name" value="CheY-like_superfamily"/>
</dbReference>
<evidence type="ECO:0000313" key="14">
    <source>
        <dbReference type="Proteomes" id="UP001467690"/>
    </source>
</evidence>
<accession>A0ABV1RMJ2</accession>
<dbReference type="InterPro" id="IPR036890">
    <property type="entry name" value="HATPase_C_sf"/>
</dbReference>
<organism evidence="13 14">
    <name type="scientific">Catenovulum sediminis</name>
    <dbReference type="NCBI Taxonomy" id="1740262"/>
    <lineage>
        <taxon>Bacteria</taxon>
        <taxon>Pseudomonadati</taxon>
        <taxon>Pseudomonadota</taxon>
        <taxon>Gammaproteobacteria</taxon>
        <taxon>Alteromonadales</taxon>
        <taxon>Alteromonadaceae</taxon>
        <taxon>Catenovulum</taxon>
    </lineage>
</organism>
<dbReference type="SMART" id="SM00448">
    <property type="entry name" value="REC"/>
    <property type="match status" value="1"/>
</dbReference>
<dbReference type="Proteomes" id="UP001467690">
    <property type="component" value="Unassembled WGS sequence"/>
</dbReference>
<evidence type="ECO:0000256" key="7">
    <source>
        <dbReference type="ARBA" id="ARBA00023012"/>
    </source>
</evidence>
<sequence length="903" mass="101417">MSLSVREAALNAIKKHIKSLSFQIISATLVLVMLLILVVSLLFEVQKSYSNNLVKTQETLSEISLVRQVERDLVDLQRNVLIYKDTASESAIKRFHELQKDIQQNLTQLSKQKQTPAFLDYVARMQAHLTDYNTNFITVIDNRTRRQELVHQSLTPGFKAITQSLFELLQQYPEYSKNWYLIDEAIKGVKDGQLAALNYFVSPDYLHLTTLKSSFKTVFKTLASFEEPEKVDEIHRQLLAIQKNFLTVTHITRGYIFLVNVVMAGTANEFLYLSQQLSQLEKLQFTATANQVQETLAQQKKRAIIISFIAIGIAILIAIFFVMRVSRPIIEITQIFSALSQDKTIGEITHKHRQDEVGLLARAADAFQAKIRQTKELLLQSQSLNLALSESKREAEEATIAKSRFLANMSHEIRTPINGILGLVKLTLETNLTTKQKEYLENAQYSSKLLLNIISDILDFSKIEAGKLGIEHSKFSFEEFLQGVIVNVQSQPYETDIKVVLDVAPDIPQNMIGDSLRLTQIVTNLVNNSLKFTEKGEVKISFYGEHLESGNYRLYGSVKDTGIGIPRNKLDTIFSSFTQVDNSTSRQYGGTGLGLPIVRELCALMGGRVAVESELEQGSCFRFDIMLEVVIGEKTVLQEVATDQSSVFTVLSAGGASCVKYLAALGYKFTEVDFDAESRLSDDKLPAIIELPVLTLSQSDLERVVHDKNGCLVISPEKYRLALEAIFGLDNPLLLFHPYSPKQWLNAIEQLFVNQVEHTAQITPEADKESNLNFDDCSVLIVEDNEINQLVAAAMLERYGVSVEVAENGKVAVDKLLQDPNKITFDLILMDVQMPVMDGYEATRVLRQKGLTSLPIIGLSANALQSDYDAAKQAGMNEYLTKPIDEQKLEQTLCHFLAHKMCQ</sequence>
<dbReference type="Pfam" id="PF00512">
    <property type="entry name" value="HisKA"/>
    <property type="match status" value="1"/>
</dbReference>
<dbReference type="CDD" id="cd00082">
    <property type="entry name" value="HisKA"/>
    <property type="match status" value="1"/>
</dbReference>
<dbReference type="SMART" id="SM01358">
    <property type="entry name" value="HBM"/>
    <property type="match status" value="1"/>
</dbReference>
<dbReference type="SUPFAM" id="SSF52172">
    <property type="entry name" value="CheY-like"/>
    <property type="match status" value="1"/>
</dbReference>
<evidence type="ECO:0000313" key="13">
    <source>
        <dbReference type="EMBL" id="MER2494163.1"/>
    </source>
</evidence>
<dbReference type="CDD" id="cd17546">
    <property type="entry name" value="REC_hyHK_CKI1_RcsC-like"/>
    <property type="match status" value="1"/>
</dbReference>
<keyword evidence="4 8" id="KW-0597">Phosphoprotein</keyword>
<gene>
    <name evidence="13" type="ORF">ABS311_19985</name>
</gene>
<dbReference type="CDD" id="cd16922">
    <property type="entry name" value="HATPase_EvgS-ArcB-TorS-like"/>
    <property type="match status" value="1"/>
</dbReference>
<keyword evidence="9" id="KW-0812">Transmembrane</keyword>
<dbReference type="GO" id="GO:0005524">
    <property type="term" value="F:ATP binding"/>
    <property type="evidence" value="ECO:0007669"/>
    <property type="project" value="UniProtKB-KW"/>
</dbReference>
<comment type="subcellular location">
    <subcellularLocation>
        <location evidence="2">Membrane</location>
    </subcellularLocation>
</comment>
<feature type="modified residue" description="4-aspartylphosphate" evidence="8">
    <location>
        <position position="831"/>
    </location>
</feature>
<evidence type="ECO:0000259" key="12">
    <source>
        <dbReference type="PROSITE" id="PS50885"/>
    </source>
</evidence>
<feature type="domain" description="HAMP" evidence="12">
    <location>
        <begin position="323"/>
        <end position="376"/>
    </location>
</feature>
<dbReference type="Gene3D" id="3.30.565.10">
    <property type="entry name" value="Histidine kinase-like ATPase, C-terminal domain"/>
    <property type="match status" value="1"/>
</dbReference>
<dbReference type="SMART" id="SM00388">
    <property type="entry name" value="HisKA"/>
    <property type="match status" value="1"/>
</dbReference>
<dbReference type="SMART" id="SM00387">
    <property type="entry name" value="HATPase_c"/>
    <property type="match status" value="1"/>
</dbReference>
<dbReference type="Pfam" id="PF02518">
    <property type="entry name" value="HATPase_c"/>
    <property type="match status" value="1"/>
</dbReference>